<evidence type="ECO:0000256" key="4">
    <source>
        <dbReference type="ARBA" id="ARBA00022833"/>
    </source>
</evidence>
<dbReference type="AlphaFoldDB" id="A0A225B1L1"/>
<proteinExistence type="predicted"/>
<dbReference type="Pfam" id="PF00096">
    <property type="entry name" value="zf-C2H2"/>
    <property type="match status" value="2"/>
</dbReference>
<keyword evidence="4" id="KW-0862">Zinc</keyword>
<dbReference type="Gene3D" id="3.30.160.60">
    <property type="entry name" value="Classic Zinc Finger"/>
    <property type="match status" value="6"/>
</dbReference>
<evidence type="ECO:0000256" key="5">
    <source>
        <dbReference type="ARBA" id="ARBA00023015"/>
    </source>
</evidence>
<keyword evidence="7" id="KW-0539">Nucleus</keyword>
<reference evidence="11 12" key="1">
    <citation type="submission" date="2015-06" db="EMBL/GenBank/DDBJ databases">
        <title>Talaromyces atroroseus IBT 11181 draft genome.</title>
        <authorList>
            <person name="Rasmussen K.B."/>
            <person name="Rasmussen S."/>
            <person name="Petersen B."/>
            <person name="Sicheritz-Ponten T."/>
            <person name="Mortensen U.H."/>
            <person name="Thrane U."/>
        </authorList>
    </citation>
    <scope>NUCLEOTIDE SEQUENCE [LARGE SCALE GENOMIC DNA]</scope>
    <source>
        <strain evidence="11 12">IBT 11181</strain>
    </source>
</reference>
<dbReference type="GO" id="GO:0005634">
    <property type="term" value="C:nucleus"/>
    <property type="evidence" value="ECO:0007669"/>
    <property type="project" value="UniProtKB-SubCell"/>
</dbReference>
<keyword evidence="3 8" id="KW-0863">Zinc-finger</keyword>
<protein>
    <recommendedName>
        <fullName evidence="10">C2H2-type domain-containing protein</fullName>
    </recommendedName>
</protein>
<dbReference type="RefSeq" id="XP_020119818.1">
    <property type="nucleotide sequence ID" value="XM_020267596.1"/>
</dbReference>
<evidence type="ECO:0000313" key="11">
    <source>
        <dbReference type="EMBL" id="OKL59697.1"/>
    </source>
</evidence>
<feature type="region of interest" description="Disordered" evidence="9">
    <location>
        <begin position="1"/>
        <end position="59"/>
    </location>
</feature>
<dbReference type="GO" id="GO:0006357">
    <property type="term" value="P:regulation of transcription by RNA polymerase II"/>
    <property type="evidence" value="ECO:0007669"/>
    <property type="project" value="TreeGrafter"/>
</dbReference>
<feature type="compositionally biased region" description="Acidic residues" evidence="9">
    <location>
        <begin position="37"/>
        <end position="51"/>
    </location>
</feature>
<dbReference type="PANTHER" id="PTHR46179">
    <property type="entry name" value="ZINC FINGER PROTEIN"/>
    <property type="match status" value="1"/>
</dbReference>
<evidence type="ECO:0000256" key="3">
    <source>
        <dbReference type="ARBA" id="ARBA00022771"/>
    </source>
</evidence>
<evidence type="ECO:0000256" key="7">
    <source>
        <dbReference type="ARBA" id="ARBA00023242"/>
    </source>
</evidence>
<dbReference type="GeneID" id="31005046"/>
<keyword evidence="12" id="KW-1185">Reference proteome</keyword>
<feature type="domain" description="C2H2-type" evidence="10">
    <location>
        <begin position="161"/>
        <end position="192"/>
    </location>
</feature>
<evidence type="ECO:0000256" key="8">
    <source>
        <dbReference type="PROSITE-ProRule" id="PRU00042"/>
    </source>
</evidence>
<name>A0A225B1L1_TALAT</name>
<dbReference type="GO" id="GO:0008270">
    <property type="term" value="F:zinc ion binding"/>
    <property type="evidence" value="ECO:0007669"/>
    <property type="project" value="UniProtKB-KW"/>
</dbReference>
<dbReference type="InterPro" id="IPR036236">
    <property type="entry name" value="Znf_C2H2_sf"/>
</dbReference>
<feature type="domain" description="C2H2-type" evidence="10">
    <location>
        <begin position="131"/>
        <end position="160"/>
    </location>
</feature>
<dbReference type="EMBL" id="LFMY01000007">
    <property type="protein sequence ID" value="OKL59697.1"/>
    <property type="molecule type" value="Genomic_DNA"/>
</dbReference>
<evidence type="ECO:0000256" key="1">
    <source>
        <dbReference type="ARBA" id="ARBA00004123"/>
    </source>
</evidence>
<feature type="domain" description="C2H2-type" evidence="10">
    <location>
        <begin position="291"/>
        <end position="321"/>
    </location>
</feature>
<feature type="domain" description="C2H2-type" evidence="10">
    <location>
        <begin position="100"/>
        <end position="130"/>
    </location>
</feature>
<dbReference type="PROSITE" id="PS50157">
    <property type="entry name" value="ZINC_FINGER_C2H2_2"/>
    <property type="match status" value="6"/>
</dbReference>
<comment type="subcellular location">
    <subcellularLocation>
        <location evidence="1">Nucleus</location>
    </subcellularLocation>
</comment>
<evidence type="ECO:0000313" key="12">
    <source>
        <dbReference type="Proteomes" id="UP000214365"/>
    </source>
</evidence>
<feature type="domain" description="C2H2-type" evidence="10">
    <location>
        <begin position="193"/>
        <end position="229"/>
    </location>
</feature>
<evidence type="ECO:0000256" key="9">
    <source>
        <dbReference type="SAM" id="MobiDB-lite"/>
    </source>
</evidence>
<dbReference type="SUPFAM" id="SSF57667">
    <property type="entry name" value="beta-beta-alpha zinc fingers"/>
    <property type="match status" value="3"/>
</dbReference>
<dbReference type="OrthoDB" id="4748970at2759"/>
<accession>A0A225B1L1</accession>
<evidence type="ECO:0000259" key="10">
    <source>
        <dbReference type="PROSITE" id="PS50157"/>
    </source>
</evidence>
<comment type="caution">
    <text evidence="11">The sequence shown here is derived from an EMBL/GenBank/DDBJ whole genome shotgun (WGS) entry which is preliminary data.</text>
</comment>
<evidence type="ECO:0000256" key="6">
    <source>
        <dbReference type="ARBA" id="ARBA00023163"/>
    </source>
</evidence>
<dbReference type="InterPro" id="IPR051061">
    <property type="entry name" value="Zinc_finger_trans_reg"/>
</dbReference>
<evidence type="ECO:0000256" key="2">
    <source>
        <dbReference type="ARBA" id="ARBA00022723"/>
    </source>
</evidence>
<organism evidence="11 12">
    <name type="scientific">Talaromyces atroroseus</name>
    <dbReference type="NCBI Taxonomy" id="1441469"/>
    <lineage>
        <taxon>Eukaryota</taxon>
        <taxon>Fungi</taxon>
        <taxon>Dikarya</taxon>
        <taxon>Ascomycota</taxon>
        <taxon>Pezizomycotina</taxon>
        <taxon>Eurotiomycetes</taxon>
        <taxon>Eurotiomycetidae</taxon>
        <taxon>Eurotiales</taxon>
        <taxon>Trichocomaceae</taxon>
        <taxon>Talaromyces</taxon>
        <taxon>Talaromyces sect. Trachyspermi</taxon>
    </lineage>
</organism>
<dbReference type="InterPro" id="IPR013087">
    <property type="entry name" value="Znf_C2H2_type"/>
</dbReference>
<dbReference type="PANTHER" id="PTHR46179:SF13">
    <property type="entry name" value="C2H2-TYPE DOMAIN-CONTAINING PROTEIN"/>
    <property type="match status" value="1"/>
</dbReference>
<sequence>MAVKRKAGNEAVRQPSKFAKRTPGAEYEISDASSVFDSEDEIEEDGPDDETPATPLSLASSKYPSELKTHLCPFEGCTKAFNRPARLQEHLRSHNNERIFQCTFDECDKTFLRVSHLNHHIKSAHTTVRDYICDRPGCGKAFVTGTRLRRHLAAHDGRDKFRCTEYPPCNETFRKHATLNQHIMSIHLKQKPFPCQHVNPSTGRKCPQAFDTAAHLRSHENRVHSDSRFTCTECSSDGLQFSSYAELQAHIKSVHPPQCPQCSLQCLTPRELRRHLEISHGEISLEERRQFPCTFPGCDRSFTKKGNLTVHIRTVHEGEKRFVCGETDLSASKKVEGWSAADGCGKRYSSKLALEEHVRTAHLGLLNTKAERRERLGLPKESSRRKTPQLSAMALLTGEGYADESGRHITCFVTECRHRFYRDYDLWVHMRSKHECEERDIENLFMERALLGHENTDTVFGIYGLEFDDTITHNNNNNSGCEELPSVDAHGVAAPPPQIMSNDFDEKMNDMPFFDSFHDIDTPTTPGLGDALDGFTHIDPSL</sequence>
<keyword evidence="2" id="KW-0479">Metal-binding</keyword>
<keyword evidence="6" id="KW-0804">Transcription</keyword>
<dbReference type="PROSITE" id="PS00028">
    <property type="entry name" value="ZINC_FINGER_C2H2_1"/>
    <property type="match status" value="5"/>
</dbReference>
<feature type="domain" description="C2H2-type" evidence="10">
    <location>
        <begin position="70"/>
        <end position="99"/>
    </location>
</feature>
<keyword evidence="5" id="KW-0805">Transcription regulation</keyword>
<dbReference type="STRING" id="1441469.A0A225B1L1"/>
<dbReference type="SMART" id="SM00355">
    <property type="entry name" value="ZnF_C2H2"/>
    <property type="match status" value="10"/>
</dbReference>
<gene>
    <name evidence="11" type="ORF">UA08_05290</name>
</gene>
<dbReference type="Proteomes" id="UP000214365">
    <property type="component" value="Unassembled WGS sequence"/>
</dbReference>